<evidence type="ECO:0000313" key="2">
    <source>
        <dbReference type="EMBL" id="MBT9288346.1"/>
    </source>
</evidence>
<reference evidence="2 3" key="1">
    <citation type="submission" date="2021-06" db="EMBL/GenBank/DDBJ databases">
        <authorList>
            <person name="Grouzdev D.S."/>
            <person name="Koziaeva V."/>
        </authorList>
    </citation>
    <scope>NUCLEOTIDE SEQUENCE [LARGE SCALE GENOMIC DNA]</scope>
    <source>
        <strain evidence="2 3">22</strain>
    </source>
</reference>
<evidence type="ECO:0000313" key="3">
    <source>
        <dbReference type="Proteomes" id="UP000766595"/>
    </source>
</evidence>
<feature type="region of interest" description="Disordered" evidence="1">
    <location>
        <begin position="1"/>
        <end position="41"/>
    </location>
</feature>
<comment type="caution">
    <text evidence="2">The sequence shown here is derived from an EMBL/GenBank/DDBJ whole genome shotgun (WGS) entry which is preliminary data.</text>
</comment>
<dbReference type="RefSeq" id="WP_261967015.1">
    <property type="nucleotide sequence ID" value="NZ_JAHHZF010000001.1"/>
</dbReference>
<dbReference type="EMBL" id="JAHHZF010000001">
    <property type="protein sequence ID" value="MBT9288346.1"/>
    <property type="molecule type" value="Genomic_DNA"/>
</dbReference>
<organism evidence="2 3">
    <name type="scientific">Prosthecodimorpha staleyi</name>
    <dbReference type="NCBI Taxonomy" id="2840188"/>
    <lineage>
        <taxon>Bacteria</taxon>
        <taxon>Pseudomonadati</taxon>
        <taxon>Pseudomonadota</taxon>
        <taxon>Alphaproteobacteria</taxon>
        <taxon>Hyphomicrobiales</taxon>
        <taxon>Ancalomicrobiaceae</taxon>
        <taxon>Prosthecodimorpha</taxon>
    </lineage>
</organism>
<proteinExistence type="predicted"/>
<dbReference type="AlphaFoldDB" id="A0A947D0I9"/>
<name>A0A947D0I9_9HYPH</name>
<sequence length="191" mass="19841">MRRRKGPQAHGGAMRRGEDEAMAAADGEAAETVESAASEPGQSRHELIALSIVRLAMSGYRTGHVSCWDSAFSATSEILGPVDGPAVFGRVIALVHAVRCERVGTFVFQPVACSGLSSDERDLVALLRAARGPEPAGLDGTAARFGGRATAPLIRLSARALGVLLDRLEQAGPIGPDDLDAADAGPPPTRH</sequence>
<accession>A0A947D0I9</accession>
<gene>
    <name evidence="2" type="ORF">KL771_02720</name>
</gene>
<feature type="compositionally biased region" description="Low complexity" evidence="1">
    <location>
        <begin position="22"/>
        <end position="39"/>
    </location>
</feature>
<dbReference type="Proteomes" id="UP000766595">
    <property type="component" value="Unassembled WGS sequence"/>
</dbReference>
<protein>
    <submittedName>
        <fullName evidence="2">Uncharacterized protein</fullName>
    </submittedName>
</protein>
<keyword evidence="3" id="KW-1185">Reference proteome</keyword>
<evidence type="ECO:0000256" key="1">
    <source>
        <dbReference type="SAM" id="MobiDB-lite"/>
    </source>
</evidence>